<reference evidence="11" key="1">
    <citation type="submission" date="2016-10" db="EMBL/GenBank/DDBJ databases">
        <authorList>
            <person name="Varghese N."/>
            <person name="Submissions S."/>
        </authorList>
    </citation>
    <scope>NUCLEOTIDE SEQUENCE [LARGE SCALE GENOMIC DNA]</scope>
    <source>
        <strain evidence="11">S9</strain>
    </source>
</reference>
<proteinExistence type="inferred from homology"/>
<dbReference type="InterPro" id="IPR036250">
    <property type="entry name" value="AcylCo_DH-like_C"/>
</dbReference>
<comment type="similarity">
    <text evidence="2 5">Belongs to the acyl-CoA dehydrogenase family.</text>
</comment>
<dbReference type="Pfam" id="PF02770">
    <property type="entry name" value="Acyl-CoA_dh_M"/>
    <property type="match status" value="1"/>
</dbReference>
<dbReference type="PANTHER" id="PTHR42707">
    <property type="entry name" value="ACYL-COA DEHYDROGENASE"/>
    <property type="match status" value="1"/>
</dbReference>
<dbReference type="Pfam" id="PF18158">
    <property type="entry name" value="AidB_N"/>
    <property type="match status" value="1"/>
</dbReference>
<evidence type="ECO:0000313" key="10">
    <source>
        <dbReference type="EMBL" id="SES30517.1"/>
    </source>
</evidence>
<evidence type="ECO:0000259" key="8">
    <source>
        <dbReference type="Pfam" id="PF02770"/>
    </source>
</evidence>
<evidence type="ECO:0000256" key="6">
    <source>
        <dbReference type="SAM" id="Coils"/>
    </source>
</evidence>
<dbReference type="OrthoDB" id="9771038at2"/>
<evidence type="ECO:0000256" key="4">
    <source>
        <dbReference type="ARBA" id="ARBA00022827"/>
    </source>
</evidence>
<keyword evidence="6" id="KW-0175">Coiled coil</keyword>
<dbReference type="Proteomes" id="UP000198571">
    <property type="component" value="Unassembled WGS sequence"/>
</dbReference>
<dbReference type="InterPro" id="IPR009075">
    <property type="entry name" value="AcylCo_DH/oxidase_C"/>
</dbReference>
<name>A0A1H9WA07_9BACI</name>
<dbReference type="GO" id="GO:0003995">
    <property type="term" value="F:acyl-CoA dehydrogenase activity"/>
    <property type="evidence" value="ECO:0007669"/>
    <property type="project" value="InterPro"/>
</dbReference>
<evidence type="ECO:0000259" key="7">
    <source>
        <dbReference type="Pfam" id="PF00441"/>
    </source>
</evidence>
<evidence type="ECO:0000259" key="9">
    <source>
        <dbReference type="Pfam" id="PF18158"/>
    </source>
</evidence>
<dbReference type="Gene3D" id="2.40.110.20">
    <property type="match status" value="1"/>
</dbReference>
<dbReference type="RefSeq" id="WP_093054406.1">
    <property type="nucleotide sequence ID" value="NZ_FOGT01000015.1"/>
</dbReference>
<feature type="domain" description="Adaptive response protein AidB N-terminal" evidence="9">
    <location>
        <begin position="2"/>
        <end position="153"/>
    </location>
</feature>
<accession>A0A1H9WA07</accession>
<dbReference type="AlphaFoldDB" id="A0A1H9WA07"/>
<evidence type="ECO:0000313" key="11">
    <source>
        <dbReference type="Proteomes" id="UP000198571"/>
    </source>
</evidence>
<protein>
    <submittedName>
        <fullName evidence="10">Acyl-CoA dehydrogenase</fullName>
    </submittedName>
</protein>
<gene>
    <name evidence="10" type="ORF">SAMN05518684_11557</name>
</gene>
<dbReference type="SUPFAM" id="SSF56645">
    <property type="entry name" value="Acyl-CoA dehydrogenase NM domain-like"/>
    <property type="match status" value="1"/>
</dbReference>
<feature type="domain" description="Acyl-CoA oxidase/dehydrogenase middle" evidence="8">
    <location>
        <begin position="163"/>
        <end position="267"/>
    </location>
</feature>
<dbReference type="InterPro" id="IPR041504">
    <property type="entry name" value="AidB_N"/>
</dbReference>
<dbReference type="InterPro" id="IPR006091">
    <property type="entry name" value="Acyl-CoA_Oxase/DH_mid-dom"/>
</dbReference>
<organism evidence="10 11">
    <name type="scientific">Salipaludibacillus aurantiacus</name>
    <dbReference type="NCBI Taxonomy" id="1601833"/>
    <lineage>
        <taxon>Bacteria</taxon>
        <taxon>Bacillati</taxon>
        <taxon>Bacillota</taxon>
        <taxon>Bacilli</taxon>
        <taxon>Bacillales</taxon>
        <taxon>Bacillaceae</taxon>
    </lineage>
</organism>
<keyword evidence="4 5" id="KW-0274">FAD</keyword>
<dbReference type="InterPro" id="IPR052904">
    <property type="entry name" value="Acyl-CoA_dehydrogenase-like"/>
</dbReference>
<feature type="coiled-coil region" evidence="6">
    <location>
        <begin position="457"/>
        <end position="484"/>
    </location>
</feature>
<keyword evidence="5" id="KW-0560">Oxidoreductase</keyword>
<comment type="cofactor">
    <cofactor evidence="1 5">
        <name>FAD</name>
        <dbReference type="ChEBI" id="CHEBI:57692"/>
    </cofactor>
</comment>
<keyword evidence="11" id="KW-1185">Reference proteome</keyword>
<dbReference type="SUPFAM" id="SSF47203">
    <property type="entry name" value="Acyl-CoA dehydrogenase C-terminal domain-like"/>
    <property type="match status" value="1"/>
</dbReference>
<dbReference type="Pfam" id="PF00441">
    <property type="entry name" value="Acyl-CoA_dh_1"/>
    <property type="match status" value="1"/>
</dbReference>
<evidence type="ECO:0000256" key="3">
    <source>
        <dbReference type="ARBA" id="ARBA00022630"/>
    </source>
</evidence>
<dbReference type="PANTHER" id="PTHR42707:SF2">
    <property type="entry name" value="ACD11 DEHYDROGENASE"/>
    <property type="match status" value="1"/>
</dbReference>
<evidence type="ECO:0000256" key="1">
    <source>
        <dbReference type="ARBA" id="ARBA00001974"/>
    </source>
</evidence>
<keyword evidence="3 5" id="KW-0285">Flavoprotein</keyword>
<dbReference type="Gene3D" id="1.20.140.10">
    <property type="entry name" value="Butyryl-CoA Dehydrogenase, subunit A, domain 3"/>
    <property type="match status" value="1"/>
</dbReference>
<sequence length="564" mass="63702">MNFYTNDSLLKEILKEKLDDEFFHWADRQLERFGHRCATEIDERARHTDREGQPQLIKYDKYGNDQSKVWVNEGYRRTVEETYGEGIVAHVHREIPALNRKGNYLYSFAQGYLLSQSEPGFYCPVTLTMATAYLLDRYGDDELKQRFLPHVLSTGETELYEGATFLTERQGGSDVGANETEALYVNEDGDGHYRLYGEKYFASNAGMCGVAMVLARIADAQEGTKGLSLFLVPWRTENGELNRLSIRRLKDKLGVKAVPSGEVEFDGAKAYLVGDPSRGFYYMMEALNLSRICNAVASVGIMRRAYTEAKAYAEERSAFGRALSDYPMVQDSLVRLKVKLDAELLTTFELIGSYDQWYNGDSTPEKDGLLRLLIALIKAETADQAIHFSHEAIEMLGGNGYIEDFVTPRLLRDAQVLTVWEGTRNILGLEVLRLMDKFQVHTVFTAYLNEQTADLVKLENETAVEEVKDAISALEEEMAELAGLDAMEKTRYIKPLSKKMVTVLESVMLLKRASAKPDDETALLTAHVYVQDQLLPLFNKKGSGWTQEEGKQILAGTSMEVSKR</sequence>
<evidence type="ECO:0000256" key="2">
    <source>
        <dbReference type="ARBA" id="ARBA00009347"/>
    </source>
</evidence>
<dbReference type="InterPro" id="IPR009100">
    <property type="entry name" value="AcylCoA_DH/oxidase_NM_dom_sf"/>
</dbReference>
<dbReference type="EMBL" id="FOGT01000015">
    <property type="protein sequence ID" value="SES30517.1"/>
    <property type="molecule type" value="Genomic_DNA"/>
</dbReference>
<evidence type="ECO:0000256" key="5">
    <source>
        <dbReference type="RuleBase" id="RU362125"/>
    </source>
</evidence>
<dbReference type="PROSITE" id="PS00073">
    <property type="entry name" value="ACYL_COA_DH_2"/>
    <property type="match status" value="1"/>
</dbReference>
<dbReference type="STRING" id="1601833.SAMN05518684_11557"/>
<feature type="domain" description="Acyl-CoA dehydrogenase/oxidase C-terminal" evidence="7">
    <location>
        <begin position="278"/>
        <end position="430"/>
    </location>
</feature>
<dbReference type="InterPro" id="IPR006089">
    <property type="entry name" value="Acyl-CoA_DH_CS"/>
</dbReference>